<dbReference type="PANTHER" id="PTHR40616:SF1">
    <property type="entry name" value="LINALOOL DEHYDRATASE_ISOMERASE DOMAIN-CONTAINING PROTEIN"/>
    <property type="match status" value="1"/>
</dbReference>
<sequence length="550" mass="61005">MVAFSRSCAALTLSLLGCGAGASRAFTKRNDTASYASNLLHESMDWMDMFYDQERAYLFSLDSAALVHETRSSAWYAAGLLARNEADDAEQAVRIVTNIIRGQFKNESLQWYGDYQKYPEEPTVGTAQYPKNIYNSWDPNWRGFIGTTFVMMLEEFPHLIPQETQDYMIESLVNTTIGDSYRVGGVDDDNLYPAYSNPSIMRAFVSGWVGRKTNESNMTTAGEAYAQEIIDLFKRDNTLSEFNSGTYAGVSLFALTLWAKYLPQDSIMGQYGPEMIKSTWTSLGELYNANLKNVAGPWDRSYGYDMNKYLSILALQMWTLVGKDKAPINAKPWAMGHKDDFAIGPLIAILAPFHNTLISNATLSALTTFPGTHDVKTSAFSPPFDTYPRNITAWISDNLTIGAESFSEDVIGGPAKNPNSFNPAVVQWSRKDGSVGWLSLYAQVYALDAATGENYLDLSYPQGNSSNGFSFLVGTNSWDGKRDVAFWADVEGININVTGTVDMNYTVTFNGANGGAGSPVNEFEFWNFTYLMPKGSGAVPQMRLEFELEQ</sequence>
<protein>
    <submittedName>
        <fullName evidence="2">Uncharacterized protein</fullName>
    </submittedName>
</protein>
<organism evidence="2 3">
    <name type="scientific">Didymella heteroderae</name>
    <dbReference type="NCBI Taxonomy" id="1769908"/>
    <lineage>
        <taxon>Eukaryota</taxon>
        <taxon>Fungi</taxon>
        <taxon>Dikarya</taxon>
        <taxon>Ascomycota</taxon>
        <taxon>Pezizomycotina</taxon>
        <taxon>Dothideomycetes</taxon>
        <taxon>Pleosporomycetidae</taxon>
        <taxon>Pleosporales</taxon>
        <taxon>Pleosporineae</taxon>
        <taxon>Didymellaceae</taxon>
        <taxon>Didymella</taxon>
    </lineage>
</organism>
<dbReference type="OrthoDB" id="2580323at2759"/>
<dbReference type="Proteomes" id="UP000758155">
    <property type="component" value="Unassembled WGS sequence"/>
</dbReference>
<accession>A0A9P4WMK8</accession>
<keyword evidence="1" id="KW-0732">Signal</keyword>
<dbReference type="EMBL" id="SWKV01000049">
    <property type="protein sequence ID" value="KAF3036583.1"/>
    <property type="molecule type" value="Genomic_DNA"/>
</dbReference>
<keyword evidence="3" id="KW-1185">Reference proteome</keyword>
<gene>
    <name evidence="2" type="ORF">E8E12_006857</name>
</gene>
<feature type="signal peptide" evidence="1">
    <location>
        <begin position="1"/>
        <end position="25"/>
    </location>
</feature>
<comment type="caution">
    <text evidence="2">The sequence shown here is derived from an EMBL/GenBank/DDBJ whole genome shotgun (WGS) entry which is preliminary data.</text>
</comment>
<proteinExistence type="predicted"/>
<evidence type="ECO:0000313" key="3">
    <source>
        <dbReference type="Proteomes" id="UP000758155"/>
    </source>
</evidence>
<reference evidence="2" key="1">
    <citation type="submission" date="2019-04" db="EMBL/GenBank/DDBJ databases">
        <title>Sequencing of skin fungus with MAO and IRED activity.</title>
        <authorList>
            <person name="Marsaioli A.J."/>
            <person name="Bonatto J.M.C."/>
            <person name="Reis Junior O."/>
        </authorList>
    </citation>
    <scope>NUCLEOTIDE SEQUENCE</scope>
    <source>
        <strain evidence="2">28M1</strain>
    </source>
</reference>
<name>A0A9P4WMK8_9PLEO</name>
<dbReference type="AlphaFoldDB" id="A0A9P4WMK8"/>
<dbReference type="PANTHER" id="PTHR40616">
    <property type="entry name" value="LINALOOL DEHYDRATASE_ISOMERASE DOMAIN-CONTAINING PROTEIN"/>
    <property type="match status" value="1"/>
</dbReference>
<dbReference type="PROSITE" id="PS51257">
    <property type="entry name" value="PROKAR_LIPOPROTEIN"/>
    <property type="match status" value="1"/>
</dbReference>
<feature type="chain" id="PRO_5040422289" evidence="1">
    <location>
        <begin position="26"/>
        <end position="550"/>
    </location>
</feature>
<evidence type="ECO:0000256" key="1">
    <source>
        <dbReference type="SAM" id="SignalP"/>
    </source>
</evidence>
<evidence type="ECO:0000313" key="2">
    <source>
        <dbReference type="EMBL" id="KAF3036583.1"/>
    </source>
</evidence>